<feature type="domain" description="Beta-lactamase-related" evidence="2">
    <location>
        <begin position="9"/>
        <end position="375"/>
    </location>
</feature>
<keyword evidence="4" id="KW-1185">Reference proteome</keyword>
<dbReference type="SUPFAM" id="SSF56601">
    <property type="entry name" value="beta-lactamase/transpeptidase-like"/>
    <property type="match status" value="1"/>
</dbReference>
<dbReference type="VEuPathDB" id="AmoebaDB:FDP41_012385"/>
<dbReference type="AlphaFoldDB" id="A0A6A5C7K7"/>
<dbReference type="GO" id="GO:0016787">
    <property type="term" value="F:hydrolase activity"/>
    <property type="evidence" value="ECO:0007669"/>
    <property type="project" value="UniProtKB-KW"/>
</dbReference>
<name>A0A6A5C7K7_NAEFO</name>
<dbReference type="PANTHER" id="PTHR43283">
    <property type="entry name" value="BETA-LACTAMASE-RELATED"/>
    <property type="match status" value="1"/>
</dbReference>
<dbReference type="OMA" id="AGWAVRY"/>
<dbReference type="InterPro" id="IPR012338">
    <property type="entry name" value="Beta-lactam/transpept-like"/>
</dbReference>
<protein>
    <recommendedName>
        <fullName evidence="2">Beta-lactamase-related domain-containing protein</fullName>
    </recommendedName>
</protein>
<dbReference type="Pfam" id="PF00144">
    <property type="entry name" value="Beta-lactamase"/>
    <property type="match status" value="1"/>
</dbReference>
<evidence type="ECO:0000256" key="1">
    <source>
        <dbReference type="ARBA" id="ARBA00022801"/>
    </source>
</evidence>
<sequence>MSSAISNGAFPGSVFLVADKKNGVLYSNSFGYFTYDQNSTPMSLQSKFDMASVTKVISTTSATALLYQKGLIGLKDKVTKYYPDFAVNGKGEITIESLLLHNSGFPPDPDPWYSSTAFGCPATKFYHPPQEFTCASKIYTSWINQVLQNKPGQVYVYSDLSMISMMYIIGQVVEKNMALLGMTKADLREDCIQQIGLTAPGYETCYYEAFVRKHVFGTLQMTRSGFIPKPEEKSTIPPTWMDNSYHHELIQGFVSDENCYAQGGVAGHAGLFAPIVDVYRFMNELMFRTRGVFLNETTFTTFTTVKNVTQSSRALGWDTNAEGNGSCGSLSKKTFLHLGFTGTQVCGDPDRQLFTIFLTNRVYPDKDNNKMSPVRNAVNSEVQKVYDQYYSSL</sequence>
<dbReference type="RefSeq" id="XP_044566441.1">
    <property type="nucleotide sequence ID" value="XM_044702899.1"/>
</dbReference>
<dbReference type="Gene3D" id="3.40.710.10">
    <property type="entry name" value="DD-peptidase/beta-lactamase superfamily"/>
    <property type="match status" value="1"/>
</dbReference>
<accession>A0A6A5C7K7</accession>
<dbReference type="PANTHER" id="PTHR43283:SF11">
    <property type="entry name" value="BETA-LACTAMASE-RELATED DOMAIN-CONTAINING PROTEIN"/>
    <property type="match status" value="1"/>
</dbReference>
<keyword evidence="1" id="KW-0378">Hydrolase</keyword>
<evidence type="ECO:0000259" key="2">
    <source>
        <dbReference type="Pfam" id="PF00144"/>
    </source>
</evidence>
<reference evidence="3 4" key="1">
    <citation type="journal article" date="2019" name="Sci. Rep.">
        <title>Nanopore sequencing improves the draft genome of the human pathogenic amoeba Naegleria fowleri.</title>
        <authorList>
            <person name="Liechti N."/>
            <person name="Schurch N."/>
            <person name="Bruggmann R."/>
            <person name="Wittwer M."/>
        </authorList>
    </citation>
    <scope>NUCLEOTIDE SEQUENCE [LARGE SCALE GENOMIC DNA]</scope>
    <source>
        <strain evidence="3 4">ATCC 30894</strain>
    </source>
</reference>
<evidence type="ECO:0000313" key="4">
    <source>
        <dbReference type="Proteomes" id="UP000444721"/>
    </source>
</evidence>
<dbReference type="InterPro" id="IPR050789">
    <property type="entry name" value="Diverse_Enzym_Activities"/>
</dbReference>
<dbReference type="OrthoDB" id="5946976at2759"/>
<dbReference type="VEuPathDB" id="AmoebaDB:NF0071720"/>
<organism evidence="3 4">
    <name type="scientific">Naegleria fowleri</name>
    <name type="common">Brain eating amoeba</name>
    <dbReference type="NCBI Taxonomy" id="5763"/>
    <lineage>
        <taxon>Eukaryota</taxon>
        <taxon>Discoba</taxon>
        <taxon>Heterolobosea</taxon>
        <taxon>Tetramitia</taxon>
        <taxon>Eutetramitia</taxon>
        <taxon>Vahlkampfiidae</taxon>
        <taxon>Naegleria</taxon>
    </lineage>
</organism>
<proteinExistence type="predicted"/>
<gene>
    <name evidence="3" type="ORF">FDP41_012385</name>
</gene>
<comment type="caution">
    <text evidence="3">The sequence shown here is derived from an EMBL/GenBank/DDBJ whole genome shotgun (WGS) entry which is preliminary data.</text>
</comment>
<dbReference type="Proteomes" id="UP000444721">
    <property type="component" value="Unassembled WGS sequence"/>
</dbReference>
<dbReference type="GeneID" id="68119600"/>
<dbReference type="InterPro" id="IPR001466">
    <property type="entry name" value="Beta-lactam-related"/>
</dbReference>
<evidence type="ECO:0000313" key="3">
    <source>
        <dbReference type="EMBL" id="KAF0981728.1"/>
    </source>
</evidence>
<dbReference type="VEuPathDB" id="AmoebaDB:NfTy_040050"/>
<dbReference type="EMBL" id="VFQX01000013">
    <property type="protein sequence ID" value="KAF0981728.1"/>
    <property type="molecule type" value="Genomic_DNA"/>
</dbReference>